<evidence type="ECO:0000313" key="6">
    <source>
        <dbReference type="Proteomes" id="UP000186309"/>
    </source>
</evidence>
<evidence type="ECO:0000256" key="1">
    <source>
        <dbReference type="ARBA" id="ARBA00022448"/>
    </source>
</evidence>
<dbReference type="Gene3D" id="2.40.30.170">
    <property type="match status" value="1"/>
</dbReference>
<dbReference type="Pfam" id="PF19335">
    <property type="entry name" value="HMBD"/>
    <property type="match status" value="2"/>
</dbReference>
<feature type="transmembrane region" description="Helical" evidence="2">
    <location>
        <begin position="21"/>
        <end position="38"/>
    </location>
</feature>
<proteinExistence type="predicted"/>
<dbReference type="InterPro" id="IPR045800">
    <property type="entry name" value="HMBD"/>
</dbReference>
<dbReference type="GO" id="GO:0046872">
    <property type="term" value="F:metal ion binding"/>
    <property type="evidence" value="ECO:0007669"/>
    <property type="project" value="InterPro"/>
</dbReference>
<reference evidence="6" key="1">
    <citation type="submission" date="2016-12" db="EMBL/GenBank/DDBJ databases">
        <title>Comparative genomics of four Isosphaeraceae planctomycetes: a common pool of plasmids and glycoside hydrolase genes.</title>
        <authorList>
            <person name="Ivanova A."/>
        </authorList>
    </citation>
    <scope>NUCLEOTIDE SEQUENCE [LARGE SCALE GENOMIC DNA]</scope>
    <source>
        <strain evidence="6">PX4</strain>
    </source>
</reference>
<protein>
    <recommendedName>
        <fullName evidence="7">Cation efflux system protein CusB</fullName>
    </recommendedName>
</protein>
<evidence type="ECO:0008006" key="7">
    <source>
        <dbReference type="Google" id="ProtNLM"/>
    </source>
</evidence>
<dbReference type="Proteomes" id="UP000186309">
    <property type="component" value="Chromosome"/>
</dbReference>
<dbReference type="Gene3D" id="2.40.420.20">
    <property type="match status" value="1"/>
</dbReference>
<dbReference type="STRING" id="1387353.BSF38_03726"/>
<dbReference type="PANTHER" id="PTHR30097:SF4">
    <property type="entry name" value="SLR6042 PROTEIN"/>
    <property type="match status" value="1"/>
</dbReference>
<dbReference type="Pfam" id="PF25975">
    <property type="entry name" value="CzcB_C"/>
    <property type="match status" value="1"/>
</dbReference>
<dbReference type="EMBL" id="CP019082">
    <property type="protein sequence ID" value="APW62194.1"/>
    <property type="molecule type" value="Genomic_DNA"/>
</dbReference>
<feature type="domain" description="Heavy metal binding" evidence="3">
    <location>
        <begin position="285"/>
        <end position="312"/>
    </location>
</feature>
<keyword evidence="2" id="KW-0812">Transmembrane</keyword>
<dbReference type="InterPro" id="IPR058649">
    <property type="entry name" value="CzcB_C"/>
</dbReference>
<gene>
    <name evidence="5" type="ORF">BSF38_03726</name>
</gene>
<keyword evidence="6" id="KW-1185">Reference proteome</keyword>
<dbReference type="RefSeq" id="WP_076348083.1">
    <property type="nucleotide sequence ID" value="NZ_CP019082.1"/>
</dbReference>
<dbReference type="AlphaFoldDB" id="A0A1U7CTC7"/>
<evidence type="ECO:0000256" key="2">
    <source>
        <dbReference type="SAM" id="Phobius"/>
    </source>
</evidence>
<accession>A0A1U7CTC7</accession>
<feature type="domain" description="Heavy metal binding" evidence="3">
    <location>
        <begin position="65"/>
        <end position="89"/>
    </location>
</feature>
<dbReference type="GO" id="GO:0030313">
    <property type="term" value="C:cell envelope"/>
    <property type="evidence" value="ECO:0007669"/>
    <property type="project" value="TreeGrafter"/>
</dbReference>
<evidence type="ECO:0000313" key="5">
    <source>
        <dbReference type="EMBL" id="APW62194.1"/>
    </source>
</evidence>
<organism evidence="5 6">
    <name type="scientific">Paludisphaera borealis</name>
    <dbReference type="NCBI Taxonomy" id="1387353"/>
    <lineage>
        <taxon>Bacteria</taxon>
        <taxon>Pseudomonadati</taxon>
        <taxon>Planctomycetota</taxon>
        <taxon>Planctomycetia</taxon>
        <taxon>Isosphaerales</taxon>
        <taxon>Isosphaeraceae</taxon>
        <taxon>Paludisphaera</taxon>
    </lineage>
</organism>
<dbReference type="KEGG" id="pbor:BSF38_03726"/>
<keyword evidence="2" id="KW-1133">Transmembrane helix</keyword>
<dbReference type="GO" id="GO:0015679">
    <property type="term" value="P:plasma membrane copper ion transport"/>
    <property type="evidence" value="ECO:0007669"/>
    <property type="project" value="TreeGrafter"/>
</dbReference>
<keyword evidence="2" id="KW-0472">Membrane</keyword>
<dbReference type="PANTHER" id="PTHR30097">
    <property type="entry name" value="CATION EFFLUX SYSTEM PROTEIN CUSB"/>
    <property type="match status" value="1"/>
</dbReference>
<sequence length="486" mass="52068">MTRYGRSLVSLLKMIQVRLRIPAVLIAAGLVVGQWDAVRNRWDKWTRPSSLDTTTSHAVSTDTEYFCPMDPGVLSDWPGKCGVCNMGLVRRKKGDATPLPSGVVARMQISPYRVQLAGVQTLPVEYQPLARDLTTGGVIQRDGDRATLRVELSTRDAGWVVAGAKAVIAAGDRPEREPWNGRVERIEPAREDGARPAEAVVVVDDPGRELQAGAYATTTIERPVAELAPFKTMPRKPPAITPGEKRTVWICPQHPEIVETEKGRCAVDALARAPHPLSDHQRVRYWCPMHPKVVADKPGSACDECGGMILKPRIVSFSPEGQVLAVPLSAVVQTGSKSVVYVETMPGMFQGVEVVLGPRCGELQPVVSGLEAGQRVVARGAFLLDAETRLNPSLAAAYFGAGPGATARTATTITAAESPFEQLAPADRAIAETQKICPVTKKPLGSMGVPARVDVAGKVVFVCCEGCEAPLKKNPAKYLAKAAVSP</sequence>
<dbReference type="GO" id="GO:0060003">
    <property type="term" value="P:copper ion export"/>
    <property type="evidence" value="ECO:0007669"/>
    <property type="project" value="TreeGrafter"/>
</dbReference>
<dbReference type="InterPro" id="IPR051909">
    <property type="entry name" value="MFP_Cation_Efflux"/>
</dbReference>
<evidence type="ECO:0000259" key="3">
    <source>
        <dbReference type="Pfam" id="PF19335"/>
    </source>
</evidence>
<dbReference type="OrthoDB" id="281529at2"/>
<evidence type="ECO:0000259" key="4">
    <source>
        <dbReference type="Pfam" id="PF25975"/>
    </source>
</evidence>
<keyword evidence="1" id="KW-0813">Transport</keyword>
<feature type="domain" description="CzcB-like C-terminal circularly permuted SH3-like" evidence="4">
    <location>
        <begin position="324"/>
        <end position="384"/>
    </location>
</feature>
<name>A0A1U7CTC7_9BACT</name>